<gene>
    <name evidence="1" type="ORF">GMARGA_LOCUS2726</name>
</gene>
<organism evidence="1 2">
    <name type="scientific">Gigaspora margarita</name>
    <dbReference type="NCBI Taxonomy" id="4874"/>
    <lineage>
        <taxon>Eukaryota</taxon>
        <taxon>Fungi</taxon>
        <taxon>Fungi incertae sedis</taxon>
        <taxon>Mucoromycota</taxon>
        <taxon>Glomeromycotina</taxon>
        <taxon>Glomeromycetes</taxon>
        <taxon>Diversisporales</taxon>
        <taxon>Gigasporaceae</taxon>
        <taxon>Gigaspora</taxon>
    </lineage>
</organism>
<accession>A0ABM8W317</accession>
<reference evidence="1 2" key="1">
    <citation type="submission" date="2021-06" db="EMBL/GenBank/DDBJ databases">
        <authorList>
            <person name="Kallberg Y."/>
            <person name="Tangrot J."/>
            <person name="Rosling A."/>
        </authorList>
    </citation>
    <scope>NUCLEOTIDE SEQUENCE [LARGE SCALE GENOMIC DNA]</scope>
    <source>
        <strain evidence="1 2">120-4 pot B 10/14</strain>
    </source>
</reference>
<dbReference type="Proteomes" id="UP000789901">
    <property type="component" value="Unassembled WGS sequence"/>
</dbReference>
<proteinExistence type="predicted"/>
<protein>
    <submittedName>
        <fullName evidence="1">21118_t:CDS:1</fullName>
    </submittedName>
</protein>
<evidence type="ECO:0000313" key="2">
    <source>
        <dbReference type="Proteomes" id="UP000789901"/>
    </source>
</evidence>
<comment type="caution">
    <text evidence="1">The sequence shown here is derived from an EMBL/GenBank/DDBJ whole genome shotgun (WGS) entry which is preliminary data.</text>
</comment>
<name>A0ABM8W317_GIGMA</name>
<dbReference type="EMBL" id="CAJVQB010000888">
    <property type="protein sequence ID" value="CAG8511945.1"/>
    <property type="molecule type" value="Genomic_DNA"/>
</dbReference>
<keyword evidence="2" id="KW-1185">Reference proteome</keyword>
<evidence type="ECO:0000313" key="1">
    <source>
        <dbReference type="EMBL" id="CAG8511945.1"/>
    </source>
</evidence>
<sequence>MDIEDMMILTNGICGSSCAMIAQHLAELQGVATIAVGGFAETPLSFASFAGGQAFNSYLLFGSLIEVGLLDNPISPQPFDIFVTLAFPIFEIYSVKNDQEILEFAYRKAFHRLFYDE</sequence>